<organism evidence="8 9">
    <name type="scientific">Streptobacillus moniliformis (strain ATCC 14647 / DSM 12112 / NCTC 10651 / 9901)</name>
    <dbReference type="NCBI Taxonomy" id="519441"/>
    <lineage>
        <taxon>Bacteria</taxon>
        <taxon>Fusobacteriati</taxon>
        <taxon>Fusobacteriota</taxon>
        <taxon>Fusobacteriia</taxon>
        <taxon>Fusobacteriales</taxon>
        <taxon>Leptotrichiaceae</taxon>
        <taxon>Streptobacillus</taxon>
    </lineage>
</organism>
<gene>
    <name evidence="8" type="ordered locus">Smon_0248</name>
</gene>
<dbReference type="InterPro" id="IPR050330">
    <property type="entry name" value="Bact_OuterMem_StrucFunc"/>
</dbReference>
<evidence type="ECO:0000259" key="7">
    <source>
        <dbReference type="PROSITE" id="PS51123"/>
    </source>
</evidence>
<comment type="subcellular location">
    <subcellularLocation>
        <location evidence="1">Cell outer membrane</location>
    </subcellularLocation>
</comment>
<dbReference type="GO" id="GO:0009279">
    <property type="term" value="C:cell outer membrane"/>
    <property type="evidence" value="ECO:0007669"/>
    <property type="project" value="UniProtKB-SubCell"/>
</dbReference>
<dbReference type="KEGG" id="smf:Smon_0248"/>
<dbReference type="PANTHER" id="PTHR30329:SF21">
    <property type="entry name" value="LIPOPROTEIN YIAD-RELATED"/>
    <property type="match status" value="1"/>
</dbReference>
<dbReference type="Proteomes" id="UP000002072">
    <property type="component" value="Chromosome"/>
</dbReference>
<dbReference type="EMBL" id="CP001779">
    <property type="protein sequence ID" value="ACZ00733.1"/>
    <property type="molecule type" value="Genomic_DNA"/>
</dbReference>
<keyword evidence="3" id="KW-0998">Cell outer membrane</keyword>
<evidence type="ECO:0000256" key="4">
    <source>
        <dbReference type="PROSITE-ProRule" id="PRU00473"/>
    </source>
</evidence>
<proteinExistence type="predicted"/>
<dbReference type="InterPro" id="IPR006664">
    <property type="entry name" value="OMP_bac"/>
</dbReference>
<dbReference type="InterPro" id="IPR036737">
    <property type="entry name" value="OmpA-like_sf"/>
</dbReference>
<dbReference type="PRINTS" id="PR01021">
    <property type="entry name" value="OMPADOMAIN"/>
</dbReference>
<dbReference type="PANTHER" id="PTHR30329">
    <property type="entry name" value="STATOR ELEMENT OF FLAGELLAR MOTOR COMPLEX"/>
    <property type="match status" value="1"/>
</dbReference>
<dbReference type="STRING" id="519441.Smon_0248"/>
<reference evidence="8 9" key="1">
    <citation type="journal article" date="2009" name="Stand. Genomic Sci.">
        <title>Complete genome sequence of Streptobacillus moniliformis type strain (9901T).</title>
        <authorList>
            <person name="Nolan M."/>
            <person name="Gronow S."/>
            <person name="Lapidus A."/>
            <person name="Ivanova N."/>
            <person name="Copeland A."/>
            <person name="Lucas S."/>
            <person name="Del Rio T.G."/>
            <person name="Chen F."/>
            <person name="Tice H."/>
            <person name="Pitluck S."/>
            <person name="Cheng J.F."/>
            <person name="Sims D."/>
            <person name="Meincke L."/>
            <person name="Bruce D."/>
            <person name="Goodwin L."/>
            <person name="Brettin T."/>
            <person name="Han C."/>
            <person name="Detter J.C."/>
            <person name="Ovchinikova G."/>
            <person name="Pati A."/>
            <person name="Mavromatis K."/>
            <person name="Mikhailova N."/>
            <person name="Chen A."/>
            <person name="Palaniappan K."/>
            <person name="Land M."/>
            <person name="Hauser L."/>
            <person name="Chang Y.J."/>
            <person name="Jeffries C.D."/>
            <person name="Rohde M."/>
            <person name="Sproer C."/>
            <person name="Goker M."/>
            <person name="Bristow J."/>
            <person name="Eisen J.A."/>
            <person name="Markowitz V."/>
            <person name="Hugenholtz P."/>
            <person name="Kyrpides N.C."/>
            <person name="Klenk H.P."/>
            <person name="Chain P."/>
        </authorList>
    </citation>
    <scope>NUCLEOTIDE SEQUENCE [LARGE SCALE GENOMIC DNA]</scope>
    <source>
        <strain evidence="9">ATCC 14647 / DSM 12112 / NCTC 10651 / 9901</strain>
    </source>
</reference>
<name>D1AWQ7_STRM9</name>
<dbReference type="RefSeq" id="WP_012858291.1">
    <property type="nucleotide sequence ID" value="NC_013515.1"/>
</dbReference>
<feature type="coiled-coil region" evidence="5">
    <location>
        <begin position="230"/>
        <end position="257"/>
    </location>
</feature>
<feature type="transmembrane region" description="Helical" evidence="6">
    <location>
        <begin position="20"/>
        <end position="39"/>
    </location>
</feature>
<dbReference type="InterPro" id="IPR045584">
    <property type="entry name" value="Pilin-like"/>
</dbReference>
<evidence type="ECO:0000256" key="3">
    <source>
        <dbReference type="ARBA" id="ARBA00023237"/>
    </source>
</evidence>
<evidence type="ECO:0000256" key="6">
    <source>
        <dbReference type="SAM" id="Phobius"/>
    </source>
</evidence>
<dbReference type="PROSITE" id="PS51123">
    <property type="entry name" value="OMPA_2"/>
    <property type="match status" value="1"/>
</dbReference>
<dbReference type="OrthoDB" id="9815217at2"/>
<sequence length="367" mass="41041">MVKNLSKKFIKKVVKNIISVLKAVVAVLLNVYFLVNISYSDSGIKDDETKEFEKIYEWINNMRDIDKNVDLDLSIGSVGNYNIATIPHVKKILQIKANKDASNLDNTDVIKWRKKLGIKDNESGNFNKLKFDELNNRINKANSGVASAIATASTLKNLGNGKHTLSGSIGYYGKEAAGAVSYSTHYKNFGFGANASFNSRLEVGAGLGMSYTFGKDDDKPVLNAVEPIVIKEDDGKIRELENKIEMLTMLINNMDKNRDKEIKEIYFISGFDSGKFTLKQEHKNIIDSLISGLKDKEIIVVGYTDTDGTDKYNLNLGLNRAKSVKIYLENKGVKVKETRSAGFNELIRDNKTSENKALNRRVEIMVK</sequence>
<protein>
    <submittedName>
        <fullName evidence="8">OmpA/MotB domain protein</fullName>
    </submittedName>
</protein>
<dbReference type="eggNOG" id="COG2885">
    <property type="taxonomic scope" value="Bacteria"/>
</dbReference>
<keyword evidence="6" id="KW-1133">Transmembrane helix</keyword>
<dbReference type="AlphaFoldDB" id="D1AWQ7"/>
<evidence type="ECO:0000256" key="5">
    <source>
        <dbReference type="SAM" id="Coils"/>
    </source>
</evidence>
<keyword evidence="9" id="KW-1185">Reference proteome</keyword>
<dbReference type="Pfam" id="PF00691">
    <property type="entry name" value="OmpA"/>
    <property type="match status" value="1"/>
</dbReference>
<dbReference type="HOGENOM" id="CLU_754232_0_0_0"/>
<dbReference type="Gene3D" id="3.30.1300.30">
    <property type="entry name" value="GSPII I/J protein-like"/>
    <property type="match status" value="1"/>
</dbReference>
<dbReference type="SUPFAM" id="SSF54523">
    <property type="entry name" value="Pili subunits"/>
    <property type="match status" value="1"/>
</dbReference>
<evidence type="ECO:0000313" key="9">
    <source>
        <dbReference type="Proteomes" id="UP000002072"/>
    </source>
</evidence>
<dbReference type="CDD" id="cd07185">
    <property type="entry name" value="OmpA_C-like"/>
    <property type="match status" value="1"/>
</dbReference>
<keyword evidence="2 4" id="KW-0472">Membrane</keyword>
<evidence type="ECO:0000256" key="2">
    <source>
        <dbReference type="ARBA" id="ARBA00023136"/>
    </source>
</evidence>
<keyword evidence="6" id="KW-0812">Transmembrane</keyword>
<keyword evidence="5" id="KW-0175">Coiled coil</keyword>
<feature type="domain" description="OmpA-like" evidence="7">
    <location>
        <begin position="258"/>
        <end position="367"/>
    </location>
</feature>
<dbReference type="GeneID" id="29674019"/>
<evidence type="ECO:0000256" key="1">
    <source>
        <dbReference type="ARBA" id="ARBA00004442"/>
    </source>
</evidence>
<accession>D1AWQ7</accession>
<evidence type="ECO:0000313" key="8">
    <source>
        <dbReference type="EMBL" id="ACZ00733.1"/>
    </source>
</evidence>
<dbReference type="Gene3D" id="3.30.1330.60">
    <property type="entry name" value="OmpA-like domain"/>
    <property type="match status" value="1"/>
</dbReference>
<dbReference type="InterPro" id="IPR006665">
    <property type="entry name" value="OmpA-like"/>
</dbReference>
<dbReference type="SUPFAM" id="SSF103088">
    <property type="entry name" value="OmpA-like"/>
    <property type="match status" value="1"/>
</dbReference>